<keyword evidence="4 9" id="KW-0946">Virion</keyword>
<dbReference type="EMBL" id="OP313012">
    <property type="protein sequence ID" value="UXL90872.1"/>
    <property type="molecule type" value="Viral_cRNA"/>
</dbReference>
<evidence type="ECO:0000313" key="10">
    <source>
        <dbReference type="EMBL" id="UXL90872.1"/>
    </source>
</evidence>
<name>A0A977R7T9_9RHAB</name>
<organism evidence="10">
    <name type="scientific">Fuyun tick rhabdovirus</name>
    <dbReference type="NCBI Taxonomy" id="2977134"/>
    <lineage>
        <taxon>Viruses</taxon>
        <taxon>Riboviria</taxon>
        <taxon>Orthornavirae</taxon>
        <taxon>Negarnaviricota</taxon>
        <taxon>Haploviricotina</taxon>
        <taxon>Monjiviricetes</taxon>
        <taxon>Mononegavirales</taxon>
        <taxon>Rhabdoviridae</taxon>
        <taxon>Deltarhabdovirinae</taxon>
        <taxon>Gammaricinrhavirus</taxon>
        <taxon>Gammaricinrhavirus fuyun</taxon>
    </lineage>
</organism>
<evidence type="ECO:0000256" key="2">
    <source>
        <dbReference type="ARBA" id="ARBA00022497"/>
    </source>
</evidence>
<evidence type="ECO:0000256" key="5">
    <source>
        <dbReference type="ARBA" id="ARBA00022884"/>
    </source>
</evidence>
<keyword evidence="3 9" id="KW-0167">Capsid protein</keyword>
<dbReference type="GO" id="GO:0019013">
    <property type="term" value="C:viral nucleocapsid"/>
    <property type="evidence" value="ECO:0007669"/>
    <property type="project" value="UniProtKB-UniRule"/>
</dbReference>
<evidence type="ECO:0000256" key="1">
    <source>
        <dbReference type="ARBA" id="ARBA00014389"/>
    </source>
</evidence>
<evidence type="ECO:0000256" key="4">
    <source>
        <dbReference type="ARBA" id="ARBA00022844"/>
    </source>
</evidence>
<comment type="subcellular location">
    <subcellularLocation>
        <location evidence="9">Virion</location>
    </subcellularLocation>
    <subcellularLocation>
        <location evidence="9">Host cytoplasm</location>
    </subcellularLocation>
</comment>
<evidence type="ECO:0000256" key="3">
    <source>
        <dbReference type="ARBA" id="ARBA00022561"/>
    </source>
</evidence>
<keyword evidence="6 9" id="KW-0543">Viral nucleoprotein</keyword>
<accession>A0A977R7T9</accession>
<reference evidence="10" key="1">
    <citation type="submission" date="2022-08" db="EMBL/GenBank/DDBJ databases">
        <title>Metatranscriptomics reveals the diversity of tick virome in northwest China.</title>
        <authorList>
            <person name="Kong Y."/>
            <person name="Li Y."/>
            <person name="Zhang G."/>
            <person name="Jiang L."/>
            <person name="Wang P."/>
            <person name="Zhang S."/>
            <person name="Zheng X."/>
        </authorList>
    </citation>
    <scope>NUCLEOTIDE SEQUENCE</scope>
    <source>
        <strain evidence="10">FY19-20</strain>
    </source>
</reference>
<dbReference type="GO" id="GO:0030430">
    <property type="term" value="C:host cell cytoplasm"/>
    <property type="evidence" value="ECO:0007669"/>
    <property type="project" value="UniProtKB-SubCell"/>
</dbReference>
<keyword evidence="7 9" id="KW-0687">Ribonucleoprotein</keyword>
<keyword evidence="9" id="KW-1035">Host cytoplasm</keyword>
<dbReference type="Pfam" id="PF03216">
    <property type="entry name" value="Rhabdo_ncap_2"/>
    <property type="match status" value="1"/>
</dbReference>
<keyword evidence="5 9" id="KW-0694">RNA-binding</keyword>
<dbReference type="GO" id="GO:0003723">
    <property type="term" value="F:RNA binding"/>
    <property type="evidence" value="ECO:0007669"/>
    <property type="project" value="UniProtKB-UniRule"/>
</dbReference>
<comment type="subunit">
    <text evidence="9">Homomultimerizes to form the nucleocapsid. Binds to viral genomic RNA.</text>
</comment>
<proteinExistence type="inferred from homology"/>
<evidence type="ECO:0000256" key="7">
    <source>
        <dbReference type="ARBA" id="ARBA00023274"/>
    </source>
</evidence>
<comment type="similarity">
    <text evidence="9">Belongs to the nucleorhabdovirus nucleocapsid protein family.</text>
</comment>
<evidence type="ECO:0000256" key="9">
    <source>
        <dbReference type="RuleBase" id="RU369108"/>
    </source>
</evidence>
<sequence>MDPAKQAIDILARYTAGEADTAITAVGVSKEWVDTDLDTISASPLPLLDLPTLGDLVDYMVGEMLSPSPVELPETVLVLAAHVTSPLLGTQKKPRMMLEKYLHSVEAAKEVYANVTSIKQRFIAHLLPEGAKVEAISCKDRADLLSIYYSAKSAVISEASLKTYLAWYSNASIEDRVEFGCFMAFCALRAVSSKEQTIVKNLGFDPVTASAAQGKGTSVQGGFYVRYRDLYKGRTLPSCGIQAVTLAAVGQIKSSFSTGSMLLCSILVPVLRYHIQKEPPVPQEDQAILRFGLLMTLEYTGIYLADSYIRALARTGESGSTLIPQFYWNIHHSEYQRLLELARTYMKDPQGRVAWRWAKCLHSDYLSEYSGAANPWLCSLFTALFADKEPKQEDTDVWEKFCLKKASEHKEWALKMAKAYWDGKFSGSAIPEDSSLVKQIIGVGKKRPSTTVASEPINFEEVTLFTQ</sequence>
<comment type="function">
    <text evidence="9">Encapsidates the genome, protecting it from nucleases. The encapsidated genomic RNA is termed the nucleocapsid (NC) and serves as template for viral transcription and replication.</text>
</comment>
<dbReference type="GO" id="GO:0019029">
    <property type="term" value="C:helical viral capsid"/>
    <property type="evidence" value="ECO:0007669"/>
    <property type="project" value="UniProtKB-UniRule"/>
</dbReference>
<keyword evidence="2 9" id="KW-1139">Helical capsid protein</keyword>
<evidence type="ECO:0000256" key="6">
    <source>
        <dbReference type="ARBA" id="ARBA00023086"/>
    </source>
</evidence>
<evidence type="ECO:0000256" key="8">
    <source>
        <dbReference type="ARBA" id="ARBA00033344"/>
    </source>
</evidence>
<dbReference type="InterPro" id="IPR004902">
    <property type="entry name" value="Rhabdo_ncap_2"/>
</dbReference>
<gene>
    <name evidence="10" type="primary">N</name>
</gene>
<protein>
    <recommendedName>
        <fullName evidence="1 9">Nucleoprotein</fullName>
        <shortName evidence="9">NP</shortName>
        <shortName evidence="9">Protein N</shortName>
    </recommendedName>
    <alternativeName>
        <fullName evidence="8 9">Nucleocapsid protein</fullName>
    </alternativeName>
</protein>
<dbReference type="GO" id="GO:1990904">
    <property type="term" value="C:ribonucleoprotein complex"/>
    <property type="evidence" value="ECO:0007669"/>
    <property type="project" value="UniProtKB-UniRule"/>
</dbReference>